<keyword evidence="3" id="KW-1185">Reference proteome</keyword>
<dbReference type="Gene3D" id="3.30.200.20">
    <property type="entry name" value="Phosphorylase Kinase, domain 1"/>
    <property type="match status" value="1"/>
</dbReference>
<protein>
    <submittedName>
        <fullName evidence="2">Protein kinase</fullName>
    </submittedName>
</protein>
<organism evidence="2 3">
    <name type="scientific">Erwinia papayae</name>
    <dbReference type="NCBI Taxonomy" id="206499"/>
    <lineage>
        <taxon>Bacteria</taxon>
        <taxon>Pseudomonadati</taxon>
        <taxon>Pseudomonadota</taxon>
        <taxon>Gammaproteobacteria</taxon>
        <taxon>Enterobacterales</taxon>
        <taxon>Erwiniaceae</taxon>
        <taxon>Erwinia</taxon>
    </lineage>
</organism>
<dbReference type="InterPro" id="IPR011009">
    <property type="entry name" value="Kinase-like_dom_sf"/>
</dbReference>
<name>A0ABV3N0P9_9GAMM</name>
<dbReference type="RefSeq" id="WP_367167306.1">
    <property type="nucleotide sequence ID" value="NZ_JBFKZN010000004.1"/>
</dbReference>
<feature type="domain" description="Kinase OspG kinase" evidence="1">
    <location>
        <begin position="31"/>
        <end position="182"/>
    </location>
</feature>
<keyword evidence="2" id="KW-0418">Kinase</keyword>
<evidence type="ECO:0000313" key="2">
    <source>
        <dbReference type="EMBL" id="MEW5289388.1"/>
    </source>
</evidence>
<dbReference type="Pfam" id="PF22303">
    <property type="entry name" value="OspG_kinase"/>
    <property type="match status" value="1"/>
</dbReference>
<reference evidence="2 3" key="1">
    <citation type="submission" date="2024-07" db="EMBL/GenBank/DDBJ databases">
        <authorList>
            <person name="Dulla G.F.J."/>
            <person name="Delorm J.G."/>
        </authorList>
    </citation>
    <scope>NUCLEOTIDE SEQUENCE [LARGE SCALE GENOMIC DNA]</scope>
    <source>
        <strain evidence="2 3">JGD 233</strain>
    </source>
</reference>
<evidence type="ECO:0000259" key="1">
    <source>
        <dbReference type="Pfam" id="PF22303"/>
    </source>
</evidence>
<sequence length="199" mass="23120">MKIEHFTPFQPLNENNPVARDIESSPECGQLIGTGTTAEVYENKYNSSIVYKKYHLVGNQYNEVLSMAVQESELFNSFYGDDASLVIRDGGEIYLRMLRVPGIPLSEIETADIPDNLERLYLQLICKLNESGMIHYDLNTGNMLYDKESDSLFPIDFRDIYQRYYSAGAEERKYIDKRLQMRVNDFYSLLDRKKYLACD</sequence>
<keyword evidence="2" id="KW-0808">Transferase</keyword>
<dbReference type="Gene3D" id="1.10.510.10">
    <property type="entry name" value="Transferase(Phosphotransferase) domain 1"/>
    <property type="match status" value="1"/>
</dbReference>
<gene>
    <name evidence="2" type="ORF">ABW286_09370</name>
</gene>
<dbReference type="GO" id="GO:0016301">
    <property type="term" value="F:kinase activity"/>
    <property type="evidence" value="ECO:0007669"/>
    <property type="project" value="UniProtKB-KW"/>
</dbReference>
<accession>A0ABV3N0P9</accession>
<comment type="caution">
    <text evidence="2">The sequence shown here is derived from an EMBL/GenBank/DDBJ whole genome shotgun (WGS) entry which is preliminary data.</text>
</comment>
<dbReference type="SUPFAM" id="SSF56112">
    <property type="entry name" value="Protein kinase-like (PK-like)"/>
    <property type="match status" value="1"/>
</dbReference>
<dbReference type="EMBL" id="JBFKZN010000004">
    <property type="protein sequence ID" value="MEW5289388.1"/>
    <property type="molecule type" value="Genomic_DNA"/>
</dbReference>
<dbReference type="Proteomes" id="UP001554567">
    <property type="component" value="Unassembled WGS sequence"/>
</dbReference>
<proteinExistence type="predicted"/>
<dbReference type="InterPro" id="IPR054466">
    <property type="entry name" value="OspG_kinase"/>
</dbReference>
<evidence type="ECO:0000313" key="3">
    <source>
        <dbReference type="Proteomes" id="UP001554567"/>
    </source>
</evidence>